<evidence type="ECO:0000256" key="3">
    <source>
        <dbReference type="ARBA" id="ARBA00023172"/>
    </source>
</evidence>
<sequence>MKLRANIVEKRGTLHVVVTYKDEIGKPRQKWRDTKLKKKGNKKRAEKIKEDFLKEVEEQLGQTTPSKKVDSLLDNRKDLLFYDYLVEYLDVVEKEVSFSTFIGYKKYVEKRIKTFFEPSKLLLTDLRPAHLQKYYQQILDDGCTTNTVIHYHAFLRKALQNALINELCDVNIADRVKRPRKNHFMQKFYNSEEVLELIRAAQGEKLRLVIILTAFYGLRRSEVLGLKWQAIDFVNKKITINHVVTDNPEDNSNPLRLDRTKNSTSYRTLPLVESIEKELVAWAKWQQSNRKYYGKEYYEDDNEYLFTMEDGHLMKPGYLTHRLTKIMKKNNLRVIRFHDLRHSNASILLANGQDMKKIQEWLGHASYTTTANLYTHLSADFKNEAASSLEASLKI</sequence>
<dbReference type="InterPro" id="IPR002104">
    <property type="entry name" value="Integrase_catalytic"/>
</dbReference>
<keyword evidence="3" id="KW-0233">DNA recombination</keyword>
<dbReference type="Gene3D" id="1.10.443.10">
    <property type="entry name" value="Intergrase catalytic core"/>
    <property type="match status" value="1"/>
</dbReference>
<dbReference type="Pfam" id="PF14659">
    <property type="entry name" value="Phage_int_SAM_3"/>
    <property type="match status" value="1"/>
</dbReference>
<dbReference type="PANTHER" id="PTHR30349:SF91">
    <property type="entry name" value="INTA PROTEIN"/>
    <property type="match status" value="1"/>
</dbReference>
<dbReference type="Gene3D" id="1.10.150.130">
    <property type="match status" value="1"/>
</dbReference>
<dbReference type="RefSeq" id="WP_002333894.1">
    <property type="nucleotide sequence ID" value="NZ_CP050485.1"/>
</dbReference>
<dbReference type="InterPro" id="IPR004107">
    <property type="entry name" value="Integrase_SAM-like_N"/>
</dbReference>
<organism evidence="7 8">
    <name type="scientific">Enterococcus gallinarum</name>
    <dbReference type="NCBI Taxonomy" id="1353"/>
    <lineage>
        <taxon>Bacteria</taxon>
        <taxon>Bacillati</taxon>
        <taxon>Bacillota</taxon>
        <taxon>Bacilli</taxon>
        <taxon>Lactobacillales</taxon>
        <taxon>Enterococcaceae</taxon>
        <taxon>Enterococcus</taxon>
    </lineage>
</organism>
<dbReference type="InterPro" id="IPR011010">
    <property type="entry name" value="DNA_brk_join_enz"/>
</dbReference>
<keyword evidence="2 4" id="KW-0238">DNA-binding</keyword>
<evidence type="ECO:0000259" key="5">
    <source>
        <dbReference type="PROSITE" id="PS51898"/>
    </source>
</evidence>
<dbReference type="GO" id="GO:0006310">
    <property type="term" value="P:DNA recombination"/>
    <property type="evidence" value="ECO:0007669"/>
    <property type="project" value="UniProtKB-KW"/>
</dbReference>
<evidence type="ECO:0000256" key="4">
    <source>
        <dbReference type="PROSITE-ProRule" id="PRU01248"/>
    </source>
</evidence>
<gene>
    <name evidence="7" type="ORF">EGM181_03760</name>
</gene>
<accession>A0AAE7SYI5</accession>
<keyword evidence="1" id="KW-0229">DNA integration</keyword>
<dbReference type="InterPro" id="IPR050090">
    <property type="entry name" value="Tyrosine_recombinase_XerCD"/>
</dbReference>
<dbReference type="CDD" id="cd01189">
    <property type="entry name" value="INT_ICEBs1_C_like"/>
    <property type="match status" value="1"/>
</dbReference>
<dbReference type="InterPro" id="IPR010998">
    <property type="entry name" value="Integrase_recombinase_N"/>
</dbReference>
<dbReference type="SUPFAM" id="SSF56349">
    <property type="entry name" value="DNA breaking-rejoining enzymes"/>
    <property type="match status" value="1"/>
</dbReference>
<dbReference type="Pfam" id="PF00589">
    <property type="entry name" value="Phage_integrase"/>
    <property type="match status" value="1"/>
</dbReference>
<evidence type="ECO:0000313" key="7">
    <source>
        <dbReference type="EMBL" id="QOG26432.1"/>
    </source>
</evidence>
<dbReference type="InterPro" id="IPR013762">
    <property type="entry name" value="Integrase-like_cat_sf"/>
</dbReference>
<evidence type="ECO:0000256" key="1">
    <source>
        <dbReference type="ARBA" id="ARBA00022908"/>
    </source>
</evidence>
<dbReference type="PROSITE" id="PS51898">
    <property type="entry name" value="TYR_RECOMBINASE"/>
    <property type="match status" value="1"/>
</dbReference>
<evidence type="ECO:0000313" key="8">
    <source>
        <dbReference type="Proteomes" id="UP000516696"/>
    </source>
</evidence>
<dbReference type="AlphaFoldDB" id="A0AAE7SYI5"/>
<dbReference type="GO" id="GO:0003677">
    <property type="term" value="F:DNA binding"/>
    <property type="evidence" value="ECO:0007669"/>
    <property type="project" value="UniProtKB-UniRule"/>
</dbReference>
<dbReference type="EMBL" id="CP050485">
    <property type="protein sequence ID" value="QOG26432.1"/>
    <property type="molecule type" value="Genomic_DNA"/>
</dbReference>
<proteinExistence type="predicted"/>
<dbReference type="PANTHER" id="PTHR30349">
    <property type="entry name" value="PHAGE INTEGRASE-RELATED"/>
    <property type="match status" value="1"/>
</dbReference>
<feature type="domain" description="Core-binding (CB)" evidence="6">
    <location>
        <begin position="76"/>
        <end position="163"/>
    </location>
</feature>
<evidence type="ECO:0000256" key="2">
    <source>
        <dbReference type="ARBA" id="ARBA00023125"/>
    </source>
</evidence>
<protein>
    <submittedName>
        <fullName evidence="7">Site-specific integrase</fullName>
    </submittedName>
</protein>
<dbReference type="GO" id="GO:0015074">
    <property type="term" value="P:DNA integration"/>
    <property type="evidence" value="ECO:0007669"/>
    <property type="project" value="UniProtKB-KW"/>
</dbReference>
<dbReference type="Proteomes" id="UP000516696">
    <property type="component" value="Chromosome"/>
</dbReference>
<name>A0AAE7SYI5_ENTGA</name>
<evidence type="ECO:0000259" key="6">
    <source>
        <dbReference type="PROSITE" id="PS51900"/>
    </source>
</evidence>
<reference evidence="7 8" key="1">
    <citation type="submission" date="2020-03" db="EMBL/GenBank/DDBJ databases">
        <title>Characterization of ganglioside-mimicking enterococci.</title>
        <authorList>
            <person name="Patry R.T."/>
            <person name="Nothaft H."/>
            <person name="Bridger R."/>
            <person name="Shajahan A."/>
            <person name="Huynh S."/>
            <person name="Sanchez S."/>
            <person name="Azadi P."/>
            <person name="Cooper K."/>
            <person name="Miller W.G."/>
            <person name="Parker C.T."/>
            <person name="Wells L."/>
            <person name="Szymanski C.M."/>
        </authorList>
    </citation>
    <scope>NUCLEOTIDE SEQUENCE [LARGE SCALE GENOMIC DNA]</scope>
    <source>
        <strain evidence="7 8">EGM181</strain>
    </source>
</reference>
<feature type="domain" description="Tyr recombinase" evidence="5">
    <location>
        <begin position="184"/>
        <end position="387"/>
    </location>
</feature>
<dbReference type="PROSITE" id="PS51900">
    <property type="entry name" value="CB"/>
    <property type="match status" value="1"/>
</dbReference>
<dbReference type="InterPro" id="IPR044068">
    <property type="entry name" value="CB"/>
</dbReference>